<evidence type="ECO:0000313" key="3">
    <source>
        <dbReference type="Proteomes" id="UP000650477"/>
    </source>
</evidence>
<dbReference type="Proteomes" id="UP001182247">
    <property type="component" value="Unassembled WGS sequence"/>
</dbReference>
<evidence type="ECO:0008006" key="4">
    <source>
        <dbReference type="Google" id="ProtNLM"/>
    </source>
</evidence>
<dbReference type="Pfam" id="PF22764">
    <property type="entry name" value="E217_Gp32"/>
    <property type="match status" value="1"/>
</dbReference>
<name>A0A2C5TKW0_MORMO</name>
<dbReference type="AlphaFoldDB" id="A0A2C5TKW0"/>
<proteinExistence type="predicted"/>
<dbReference type="RefSeq" id="WP_004237449.1">
    <property type="nucleotide sequence ID" value="NZ_ABGYJJ040000001.1"/>
</dbReference>
<evidence type="ECO:0000313" key="2">
    <source>
        <dbReference type="EMBL" id="MDS0899679.1"/>
    </source>
</evidence>
<dbReference type="Proteomes" id="UP000650477">
    <property type="component" value="Unassembled WGS sequence"/>
</dbReference>
<dbReference type="EMBL" id="PKLF01000002">
    <property type="protein sequence ID" value="MBE8611236.1"/>
    <property type="molecule type" value="Genomic_DNA"/>
</dbReference>
<sequence>MIEVSATGLALVVKASKTFPSGILITAFADDADPLDLPPTEIVKTGVDINGNLLSWSAPAPQTVTINVPAGSEEDQNLAILLDANTAKRGRRAAGDNITMVASYGNGSTTTARNGRITNGSRGSSVAGAGRLKSKQYTFVFQDFDFTRNR</sequence>
<dbReference type="GeneID" id="93360749"/>
<dbReference type="EMBL" id="JAPKIY010000035">
    <property type="protein sequence ID" value="MDS0899679.1"/>
    <property type="molecule type" value="Genomic_DNA"/>
</dbReference>
<reference evidence="1" key="1">
    <citation type="submission" date="2017-12" db="EMBL/GenBank/DDBJ databases">
        <title>Genome sequencing and analysis.</title>
        <authorList>
            <person name="Huang Y.-T."/>
        </authorList>
    </citation>
    <scope>NUCLEOTIDE SEQUENCE</scope>
    <source>
        <strain evidence="1">VGH116</strain>
    </source>
</reference>
<protein>
    <recommendedName>
        <fullName evidence="4">Phage tail protein</fullName>
    </recommendedName>
</protein>
<evidence type="ECO:0000313" key="1">
    <source>
        <dbReference type="EMBL" id="MBE8611236.1"/>
    </source>
</evidence>
<comment type="caution">
    <text evidence="1">The sequence shown here is derived from an EMBL/GenBank/DDBJ whole genome shotgun (WGS) entry which is preliminary data.</text>
</comment>
<organism evidence="1 3">
    <name type="scientific">Morganella morganii</name>
    <name type="common">Proteus morganii</name>
    <dbReference type="NCBI Taxonomy" id="582"/>
    <lineage>
        <taxon>Bacteria</taxon>
        <taxon>Pseudomonadati</taxon>
        <taxon>Pseudomonadota</taxon>
        <taxon>Gammaproteobacteria</taxon>
        <taxon>Enterobacterales</taxon>
        <taxon>Morganellaceae</taxon>
        <taxon>Morganella</taxon>
    </lineage>
</organism>
<reference evidence="2" key="2">
    <citation type="submission" date="2023-02" db="EMBL/GenBank/DDBJ databases">
        <title>Detection, antimicrobial susceptibility and genomic characterization of NDM-producing species of Morganellaceae, Yersiniaceae, and Enterobacteriaceae other than Klebsiella.</title>
        <authorList>
            <person name="Camargo C.H."/>
            <person name="Sacchi C.T."/>
            <person name="Campos K.R."/>
        </authorList>
    </citation>
    <scope>NUCLEOTIDE SEQUENCE</scope>
    <source>
        <strain evidence="2">1189_21</strain>
    </source>
</reference>
<accession>A0A2C5TKW0</accession>
<gene>
    <name evidence="1" type="ORF">CYG68_02180</name>
    <name evidence="2" type="ORF">OSC06_17115</name>
</gene>
<dbReference type="InterPro" id="IPR054440">
    <property type="entry name" value="Gp32-like"/>
</dbReference>